<gene>
    <name evidence="1" type="ORF">GKIL_1550</name>
</gene>
<dbReference type="InterPro" id="IPR009218">
    <property type="entry name" value="HD_phosphohydro"/>
</dbReference>
<dbReference type="STRING" id="1183438.GKIL_1550"/>
<dbReference type="Gene3D" id="1.10.3210.10">
    <property type="entry name" value="Hypothetical protein af1432"/>
    <property type="match status" value="1"/>
</dbReference>
<evidence type="ECO:0008006" key="3">
    <source>
        <dbReference type="Google" id="ProtNLM"/>
    </source>
</evidence>
<organism evidence="1 2">
    <name type="scientific">Gloeobacter kilaueensis (strain ATCC BAA-2537 / CCAP 1431/1 / ULC 316 / JS1)</name>
    <dbReference type="NCBI Taxonomy" id="1183438"/>
    <lineage>
        <taxon>Bacteria</taxon>
        <taxon>Bacillati</taxon>
        <taxon>Cyanobacteriota</taxon>
        <taxon>Cyanophyceae</taxon>
        <taxon>Gloeobacterales</taxon>
        <taxon>Gloeobacteraceae</taxon>
        <taxon>Gloeobacter</taxon>
    </lineage>
</organism>
<dbReference type="KEGG" id="glj:GKIL_1550"/>
<dbReference type="OrthoDB" id="9808993at2"/>
<protein>
    <recommendedName>
        <fullName evidence="3">Metal-dependent HD superfamily phosphohydrolase</fullName>
    </recommendedName>
</protein>
<dbReference type="AlphaFoldDB" id="U5QFV4"/>
<dbReference type="eggNOG" id="COG4339">
    <property type="taxonomic scope" value="Bacteria"/>
</dbReference>
<dbReference type="HOGENOM" id="CLU_051795_2_0_3"/>
<dbReference type="PANTHER" id="PTHR21174:SF0">
    <property type="entry name" value="HD PHOSPHOHYDROLASE FAMILY PROTEIN-RELATED"/>
    <property type="match status" value="1"/>
</dbReference>
<proteinExistence type="predicted"/>
<dbReference type="RefSeq" id="WP_023172906.1">
    <property type="nucleotide sequence ID" value="NC_022600.1"/>
</dbReference>
<name>U5QFV4_GLOK1</name>
<evidence type="ECO:0000313" key="2">
    <source>
        <dbReference type="Proteomes" id="UP000017396"/>
    </source>
</evidence>
<dbReference type="EMBL" id="CP003587">
    <property type="protein sequence ID" value="AGY57796.1"/>
    <property type="molecule type" value="Genomic_DNA"/>
</dbReference>
<accession>U5QFV4</accession>
<sequence length="229" mass="24644">MATPAQIAQLQSTFQAAVGALGASPPADKLASAWQALLTFYRTPADPLVGSPRSYHNLAHIADCLAEVPAFDLLQPGWALVVLALAYHDCIYDVNRPDNEGASAVAARAALLGLGVSAAICERIEALIVATDHRTENRDPLAAVVCDIDLGSMSGPLPVFRIHSAAIRREYAAIADRVFYPARLEIIERFLARPHLYATALYREKREKQARTNLEAHIADLKAAIAALG</sequence>
<dbReference type="PIRSF" id="PIRSF035170">
    <property type="entry name" value="HD_phosphohydro"/>
    <property type="match status" value="1"/>
</dbReference>
<keyword evidence="2" id="KW-1185">Reference proteome</keyword>
<dbReference type="Proteomes" id="UP000017396">
    <property type="component" value="Chromosome"/>
</dbReference>
<dbReference type="PANTHER" id="PTHR21174">
    <property type="match status" value="1"/>
</dbReference>
<dbReference type="SUPFAM" id="SSF109604">
    <property type="entry name" value="HD-domain/PDEase-like"/>
    <property type="match status" value="1"/>
</dbReference>
<reference evidence="1 2" key="1">
    <citation type="journal article" date="2013" name="PLoS ONE">
        <title>Cultivation and Complete Genome Sequencing of Gloeobacter kilaueensis sp. nov., from a Lava Cave in Kilauea Caldera, Hawai'i.</title>
        <authorList>
            <person name="Saw J.H."/>
            <person name="Schatz M."/>
            <person name="Brown M.V."/>
            <person name="Kunkel D.D."/>
            <person name="Foster J.S."/>
            <person name="Shick H."/>
            <person name="Christensen S."/>
            <person name="Hou S."/>
            <person name="Wan X."/>
            <person name="Donachie S.P."/>
        </authorList>
    </citation>
    <scope>NUCLEOTIDE SEQUENCE [LARGE SCALE GENOMIC DNA]</scope>
    <source>
        <strain evidence="2">JS</strain>
    </source>
</reference>
<evidence type="ECO:0000313" key="1">
    <source>
        <dbReference type="EMBL" id="AGY57796.1"/>
    </source>
</evidence>